<dbReference type="EMBL" id="CP034463">
    <property type="protein sequence ID" value="AZP19962.1"/>
    <property type="molecule type" value="Genomic_DNA"/>
</dbReference>
<organism evidence="3 4">
    <name type="scientific">Streptomyces aquilus</name>
    <dbReference type="NCBI Taxonomy" id="2548456"/>
    <lineage>
        <taxon>Bacteria</taxon>
        <taxon>Bacillati</taxon>
        <taxon>Actinomycetota</taxon>
        <taxon>Actinomycetes</taxon>
        <taxon>Kitasatosporales</taxon>
        <taxon>Streptomycetaceae</taxon>
        <taxon>Streptomyces</taxon>
    </lineage>
</organism>
<name>A0A3Q9BZ72_9ACTN</name>
<feature type="transmembrane region" description="Helical" evidence="1">
    <location>
        <begin position="170"/>
        <end position="189"/>
    </location>
</feature>
<dbReference type="Pfam" id="PF14219">
    <property type="entry name" value="DUF4328"/>
    <property type="match status" value="1"/>
</dbReference>
<accession>A0A3Q9BZ72</accession>
<feature type="transmembrane region" description="Helical" evidence="1">
    <location>
        <begin position="133"/>
        <end position="149"/>
    </location>
</feature>
<keyword evidence="1" id="KW-0472">Membrane</keyword>
<evidence type="ECO:0000259" key="2">
    <source>
        <dbReference type="Pfam" id="PF14219"/>
    </source>
</evidence>
<dbReference type="Proteomes" id="UP000280197">
    <property type="component" value="Chromosome"/>
</dbReference>
<feature type="domain" description="DUF4328" evidence="2">
    <location>
        <begin position="78"/>
        <end position="232"/>
    </location>
</feature>
<dbReference type="AlphaFoldDB" id="A0A3Q9BZ72"/>
<evidence type="ECO:0000313" key="4">
    <source>
        <dbReference type="Proteomes" id="UP000280197"/>
    </source>
</evidence>
<feature type="transmembrane region" description="Helical" evidence="1">
    <location>
        <begin position="90"/>
        <end position="113"/>
    </location>
</feature>
<keyword evidence="1" id="KW-0812">Transmembrane</keyword>
<evidence type="ECO:0000256" key="1">
    <source>
        <dbReference type="SAM" id="Phobius"/>
    </source>
</evidence>
<reference evidence="3 4" key="1">
    <citation type="submission" date="2018-12" db="EMBL/GenBank/DDBJ databases">
        <authorList>
            <person name="Li K."/>
        </authorList>
    </citation>
    <scope>NUCLEOTIDE SEQUENCE [LARGE SCALE GENOMIC DNA]</scope>
    <source>
        <strain evidence="4">CR22</strain>
    </source>
</reference>
<keyword evidence="1" id="KW-1133">Transmembrane helix</keyword>
<dbReference type="KEGG" id="saqu:EJC51_30145"/>
<feature type="transmembrane region" description="Helical" evidence="1">
    <location>
        <begin position="45"/>
        <end position="67"/>
    </location>
</feature>
<proteinExistence type="predicted"/>
<protein>
    <submittedName>
        <fullName evidence="3">DUF4328 domain-containing protein</fullName>
    </submittedName>
</protein>
<gene>
    <name evidence="3" type="ORF">EJC51_30145</name>
</gene>
<dbReference type="InterPro" id="IPR025565">
    <property type="entry name" value="DUF4328"/>
</dbReference>
<keyword evidence="4" id="KW-1185">Reference proteome</keyword>
<feature type="transmembrane region" description="Helical" evidence="1">
    <location>
        <begin position="209"/>
        <end position="228"/>
    </location>
</feature>
<sequence length="249" mass="27022">MAWVEEGAGLTGLANVCSPLVTDNRHDHFIAPAAWLQSPVGLGRAAVAGLGVAIAADLFALGAGLYVRDVSDDLANGALRDGRVELADRLYSAAGIAQTVVLLTTAVLFLCWFHRVRVNAEVFDPYGHEKKRGWVVWGWLLPIVNLWFPRRMTVDIWNASSPWSAPRTHGLVNTWWTFWVISLLSGRAASSAYRKAESPDEIHDAVGQLMFSDLIDVVAAALAIAVVLRLNRMQYEKALAGPGPVPVSA</sequence>
<evidence type="ECO:0000313" key="3">
    <source>
        <dbReference type="EMBL" id="AZP19962.1"/>
    </source>
</evidence>